<feature type="compositionally biased region" description="Polar residues" evidence="1">
    <location>
        <begin position="181"/>
        <end position="197"/>
    </location>
</feature>
<dbReference type="InterPro" id="IPR009932">
    <property type="entry name" value="RCS1"/>
</dbReference>
<accession>A0A2K5K899</accession>
<evidence type="ECO:0000256" key="1">
    <source>
        <dbReference type="SAM" id="MobiDB-lite"/>
    </source>
</evidence>
<dbReference type="Proteomes" id="UP000233080">
    <property type="component" value="Unassembled WGS sequence"/>
</dbReference>
<keyword evidence="3" id="KW-1185">Reference proteome</keyword>
<organism evidence="2 3">
    <name type="scientific">Colobus angolensis palliatus</name>
    <name type="common">Peters' Angolan colobus</name>
    <dbReference type="NCBI Taxonomy" id="336983"/>
    <lineage>
        <taxon>Eukaryota</taxon>
        <taxon>Metazoa</taxon>
        <taxon>Chordata</taxon>
        <taxon>Craniata</taxon>
        <taxon>Vertebrata</taxon>
        <taxon>Euteleostomi</taxon>
        <taxon>Mammalia</taxon>
        <taxon>Eutheria</taxon>
        <taxon>Euarchontoglires</taxon>
        <taxon>Primates</taxon>
        <taxon>Haplorrhini</taxon>
        <taxon>Catarrhini</taxon>
        <taxon>Cercopithecidae</taxon>
        <taxon>Colobinae</taxon>
        <taxon>Colobus</taxon>
    </lineage>
</organism>
<reference evidence="2" key="1">
    <citation type="submission" date="2025-08" db="UniProtKB">
        <authorList>
            <consortium name="Ensembl"/>
        </authorList>
    </citation>
    <scope>IDENTIFICATION</scope>
</reference>
<evidence type="ECO:0000313" key="3">
    <source>
        <dbReference type="Proteomes" id="UP000233080"/>
    </source>
</evidence>
<evidence type="ECO:0000313" key="2">
    <source>
        <dbReference type="Ensembl" id="ENSCANP00000037311.1"/>
    </source>
</evidence>
<name>A0A2K5K899_COLAP</name>
<feature type="region of interest" description="Disordered" evidence="1">
    <location>
        <begin position="234"/>
        <end position="264"/>
    </location>
</feature>
<sequence>MYASWWQGMGASVRRKSLQHQEQLEDSKKPQALISRQETSAGALSSLSRQFQRRLHLRAVNLSLQAGPSWERLETTEPGQQGLQAAAPSAKSALGAKSQTIQDSCHSGTKWLVETQVKARRRKRGAQKGSGSPTHSLSHENTRLSGAAPAHSAADPWEKEHPRSRAHSVRLSRREAAFRSPYSSTEPLCSPGKSGSDQGPAGHHQKLSQELDEAIMAEETLSCRKQDLSDHPGFIPKDVCASSELPGGNPQESSVPLGHANKDLTNKEPSALLLQPHLDPSVTACYSLGVSCGDLAEVGTIVPSTFPGTLGLRNLPYT</sequence>
<dbReference type="Ensembl" id="ENSCANT00000060561.1">
    <property type="protein sequence ID" value="ENSCANP00000037311.1"/>
    <property type="gene ID" value="ENSCANG00000042325.1"/>
</dbReference>
<dbReference type="PANTHER" id="PTHR35819:SF4">
    <property type="entry name" value="PICALM INTERACTING MITOTIC REGULATOR"/>
    <property type="match status" value="1"/>
</dbReference>
<reference evidence="2" key="2">
    <citation type="submission" date="2025-09" db="UniProtKB">
        <authorList>
            <consortium name="Ensembl"/>
        </authorList>
    </citation>
    <scope>IDENTIFICATION</scope>
</reference>
<dbReference type="PANTHER" id="PTHR35819">
    <property type="entry name" value="PICALM INTERACTING MITOTIC REGULATOR PIMREG"/>
    <property type="match status" value="1"/>
</dbReference>
<dbReference type="Pfam" id="PF07326">
    <property type="entry name" value="RCS1"/>
    <property type="match status" value="1"/>
</dbReference>
<proteinExistence type="predicted"/>
<protein>
    <submittedName>
        <fullName evidence="2">Uncharacterized protein</fullName>
    </submittedName>
</protein>
<feature type="region of interest" description="Disordered" evidence="1">
    <location>
        <begin position="118"/>
        <end position="206"/>
    </location>
</feature>
<dbReference type="AlphaFoldDB" id="A0A2K5K899"/>
<dbReference type="STRING" id="336983.ENSCANP00000037311"/>